<accession>A0ABT8Y7Q6</accession>
<organism evidence="2 3">
    <name type="scientific">Sphingomonas natans</name>
    <dbReference type="NCBI Taxonomy" id="3063330"/>
    <lineage>
        <taxon>Bacteria</taxon>
        <taxon>Pseudomonadati</taxon>
        <taxon>Pseudomonadota</taxon>
        <taxon>Alphaproteobacteria</taxon>
        <taxon>Sphingomonadales</taxon>
        <taxon>Sphingomonadaceae</taxon>
        <taxon>Sphingomonas</taxon>
    </lineage>
</organism>
<proteinExistence type="predicted"/>
<evidence type="ECO:0000313" key="2">
    <source>
        <dbReference type="EMBL" id="MDO6414347.1"/>
    </source>
</evidence>
<feature type="domain" description="HipA N-terminal subdomain 1" evidence="1">
    <location>
        <begin position="117"/>
        <end position="156"/>
    </location>
</feature>
<comment type="caution">
    <text evidence="2">The sequence shown here is derived from an EMBL/GenBank/DDBJ whole genome shotgun (WGS) entry which is preliminary data.</text>
</comment>
<dbReference type="RefSeq" id="WP_303541439.1">
    <property type="nucleotide sequence ID" value="NZ_JAUOTP010000003.1"/>
</dbReference>
<gene>
    <name evidence="2" type="ORF">Q4F19_08135</name>
</gene>
<protein>
    <submittedName>
        <fullName evidence="2">HipA N-terminal domain-containing protein</fullName>
    </submittedName>
</protein>
<sequence length="164" mass="18420">MSRSLTWKRCSSFVRDAYLVMNLRTPLGGSFHADNGPQGDARQLPARHYASARIELQLGRHQHQLALANTIQRSASVRSRGVSTRASPSFTGWRVMQAAARPLSPDVETRSLLAFRSYPFFEHLAPEGWLRGRQARAGGTAEQDDFGLLLHYGADCRRPVVRRF</sequence>
<dbReference type="EMBL" id="JAUOTP010000003">
    <property type="protein sequence ID" value="MDO6414347.1"/>
    <property type="molecule type" value="Genomic_DNA"/>
</dbReference>
<dbReference type="Proteomes" id="UP001169764">
    <property type="component" value="Unassembled WGS sequence"/>
</dbReference>
<dbReference type="InterPro" id="IPR017508">
    <property type="entry name" value="HipA_N1"/>
</dbReference>
<reference evidence="2" key="1">
    <citation type="submission" date="2023-07" db="EMBL/GenBank/DDBJ databases">
        <authorList>
            <person name="Kim M."/>
        </authorList>
    </citation>
    <scope>NUCLEOTIDE SEQUENCE</scope>
    <source>
        <strain evidence="2">BIUV-7</strain>
    </source>
</reference>
<evidence type="ECO:0000259" key="1">
    <source>
        <dbReference type="Pfam" id="PF13657"/>
    </source>
</evidence>
<dbReference type="Pfam" id="PF13657">
    <property type="entry name" value="Couple_hipA"/>
    <property type="match status" value="1"/>
</dbReference>
<evidence type="ECO:0000313" key="3">
    <source>
        <dbReference type="Proteomes" id="UP001169764"/>
    </source>
</evidence>
<keyword evidence="3" id="KW-1185">Reference proteome</keyword>
<name>A0ABT8Y7Q6_9SPHN</name>